<dbReference type="PANTHER" id="PTHR10133:SF27">
    <property type="entry name" value="DNA POLYMERASE NU"/>
    <property type="match status" value="1"/>
</dbReference>
<evidence type="ECO:0000256" key="8">
    <source>
        <dbReference type="ARBA" id="ARBA00049244"/>
    </source>
</evidence>
<feature type="region of interest" description="Disordered" evidence="9">
    <location>
        <begin position="310"/>
        <end position="347"/>
    </location>
</feature>
<dbReference type="InterPro" id="IPR002298">
    <property type="entry name" value="DNA_polymerase_A"/>
</dbReference>
<dbReference type="Gene3D" id="3.30.70.370">
    <property type="match status" value="1"/>
</dbReference>
<reference evidence="12" key="1">
    <citation type="journal article" date="2016" name="Nat. Commun.">
        <title>The Gonium pectorale genome demonstrates co-option of cell cycle regulation during the evolution of multicellularity.</title>
        <authorList>
            <person name="Hanschen E.R."/>
            <person name="Marriage T.N."/>
            <person name="Ferris P.J."/>
            <person name="Hamaji T."/>
            <person name="Toyoda A."/>
            <person name="Fujiyama A."/>
            <person name="Neme R."/>
            <person name="Noguchi H."/>
            <person name="Minakuchi Y."/>
            <person name="Suzuki M."/>
            <person name="Kawai-Toyooka H."/>
            <person name="Smith D.R."/>
            <person name="Sparks H."/>
            <person name="Anderson J."/>
            <person name="Bakaric R."/>
            <person name="Luria V."/>
            <person name="Karger A."/>
            <person name="Kirschner M.W."/>
            <person name="Durand P.M."/>
            <person name="Michod R.E."/>
            <person name="Nozaki H."/>
            <person name="Olson B.J."/>
        </authorList>
    </citation>
    <scope>NUCLEOTIDE SEQUENCE [LARGE SCALE GENOMIC DNA]</scope>
    <source>
        <strain evidence="12">NIES-2863</strain>
    </source>
</reference>
<name>A0A150GR24_GONPE</name>
<dbReference type="InterPro" id="IPR001098">
    <property type="entry name" value="DNA-dir_DNA_pol_A_palm_dom"/>
</dbReference>
<dbReference type="EMBL" id="LSYV01000011">
    <property type="protein sequence ID" value="KXZ52244.1"/>
    <property type="molecule type" value="Genomic_DNA"/>
</dbReference>
<evidence type="ECO:0000256" key="1">
    <source>
        <dbReference type="ARBA" id="ARBA00007705"/>
    </source>
</evidence>
<dbReference type="AlphaFoldDB" id="A0A150GR24"/>
<feature type="domain" description="DNA-directed DNA polymerase family A palm" evidence="10">
    <location>
        <begin position="754"/>
        <end position="999"/>
    </location>
</feature>
<protein>
    <recommendedName>
        <fullName evidence="2">DNA-directed DNA polymerase</fullName>
        <ecNumber evidence="2">2.7.7.7</ecNumber>
    </recommendedName>
</protein>
<proteinExistence type="inferred from homology"/>
<evidence type="ECO:0000256" key="6">
    <source>
        <dbReference type="ARBA" id="ARBA00022932"/>
    </source>
</evidence>
<keyword evidence="6" id="KW-0239">DNA-directed DNA polymerase</keyword>
<keyword evidence="4" id="KW-0548">Nucleotidyltransferase</keyword>
<dbReference type="Gene3D" id="1.20.1060.10">
    <property type="entry name" value="Taq DNA Polymerase, Chain T, domain 4"/>
    <property type="match status" value="1"/>
</dbReference>
<comment type="similarity">
    <text evidence="1">Belongs to the DNA polymerase type-A family.</text>
</comment>
<evidence type="ECO:0000313" key="11">
    <source>
        <dbReference type="EMBL" id="KXZ52244.1"/>
    </source>
</evidence>
<keyword evidence="3" id="KW-0808">Transferase</keyword>
<evidence type="ECO:0000313" key="12">
    <source>
        <dbReference type="Proteomes" id="UP000075714"/>
    </source>
</evidence>
<dbReference type="SMART" id="SM00482">
    <property type="entry name" value="POLAc"/>
    <property type="match status" value="1"/>
</dbReference>
<dbReference type="GO" id="GO:0006261">
    <property type="term" value="P:DNA-templated DNA replication"/>
    <property type="evidence" value="ECO:0007669"/>
    <property type="project" value="InterPro"/>
</dbReference>
<dbReference type="EC" id="2.7.7.7" evidence="2"/>
<evidence type="ECO:0000256" key="3">
    <source>
        <dbReference type="ARBA" id="ARBA00022679"/>
    </source>
</evidence>
<dbReference type="OrthoDB" id="2320933at2759"/>
<dbReference type="Proteomes" id="UP000075714">
    <property type="component" value="Unassembled WGS sequence"/>
</dbReference>
<dbReference type="Pfam" id="PF00476">
    <property type="entry name" value="DNA_pol_A"/>
    <property type="match status" value="1"/>
</dbReference>
<dbReference type="PROSITE" id="PS00447">
    <property type="entry name" value="DNA_POLYMERASE_A"/>
    <property type="match status" value="1"/>
</dbReference>
<keyword evidence="5" id="KW-0235">DNA replication</keyword>
<dbReference type="SUPFAM" id="SSF56672">
    <property type="entry name" value="DNA/RNA polymerases"/>
    <property type="match status" value="1"/>
</dbReference>
<dbReference type="PRINTS" id="PR00868">
    <property type="entry name" value="DNAPOLI"/>
</dbReference>
<dbReference type="InterPro" id="IPR019760">
    <property type="entry name" value="DNA-dir_DNA_pol_A_CS"/>
</dbReference>
<comment type="catalytic activity">
    <reaction evidence="8">
        <text>DNA(n) + a 2'-deoxyribonucleoside 5'-triphosphate = DNA(n+1) + diphosphate</text>
        <dbReference type="Rhea" id="RHEA:22508"/>
        <dbReference type="Rhea" id="RHEA-COMP:17339"/>
        <dbReference type="Rhea" id="RHEA-COMP:17340"/>
        <dbReference type="ChEBI" id="CHEBI:33019"/>
        <dbReference type="ChEBI" id="CHEBI:61560"/>
        <dbReference type="ChEBI" id="CHEBI:173112"/>
        <dbReference type="EC" id="2.7.7.7"/>
    </reaction>
</comment>
<evidence type="ECO:0000256" key="9">
    <source>
        <dbReference type="SAM" id="MobiDB-lite"/>
    </source>
</evidence>
<comment type="caution">
    <text evidence="11">The sequence shown here is derived from an EMBL/GenBank/DDBJ whole genome shotgun (WGS) entry which is preliminary data.</text>
</comment>
<dbReference type="GO" id="GO:0003677">
    <property type="term" value="F:DNA binding"/>
    <property type="evidence" value="ECO:0007669"/>
    <property type="project" value="UniProtKB-KW"/>
</dbReference>
<keyword evidence="7" id="KW-0238">DNA-binding</keyword>
<keyword evidence="12" id="KW-1185">Reference proteome</keyword>
<evidence type="ECO:0000256" key="2">
    <source>
        <dbReference type="ARBA" id="ARBA00012417"/>
    </source>
</evidence>
<sequence>MHSTYGTALAQVVASIDGGALPAAAGRVAVLQRPGLSGGCLAGLLAQLAVQQHGCTTAVRILSMDERVLQLAGCGAAAGADVAVLRWATDGALVTASSMLRPPKEPLPAHLLPDYWALVGHLPSGAPGVPAFGEARARSVVERLAAAGIRLGAAGLSPKRAAKVSKWMASEGRFATATYGAVMSRVLGAEAGPLGEAAARTLLAPVLAPAAAVPLTSSSEPYSCLVTLTAAAAELPEYIKLLDYPVELRVNAAAPTAATGSHGGAAGIAANPADAALIVSYSLVDDAQQLKELVSYLTTSLDRNQQVFISWEPPPAPPSRKRSLSAAATANQPPSIKGNEDPDAPPRGLAIAWPAVDPAGAAATSKFLTEAAEEAAAPAGTAQAAGGGGGLCAALHVAHVRLAPPSVTAAHGGALTAADAAAALRPLLFGAVAPDAAPPRLAVIADSTGSAEPSEPPPSGLPRWCLVTHDLKRFVRQCAAAGVRLPAPPAPGQYFDTLAAGYVFDAERFKPRDGSTIKPDSVQCLATFLGCPQYPAVRSEMAAALAATGADPRVAAAAEVAHNALCYVRLRQLMLDARAKQAAAAAAAASGGGGGASGRHRHVVLDPCALIEEVEVPVQLMREAAALAGEQVDICSPEGKRALFEGKLGLVQKARAAGEKIKMTPKGLEVSMDRSNLDIFEKYDESGLVKLALEYAQQDHLIRSYTGKFLPEVDPTTSRIYPTYNQVGTATGRLSTPGANLMAIPNVREDFDEAMEFRSTFVAPPGRLLLSADYSQVELRVLAHITRDPELVDAFVGGRDVHRATASKLYRIPPEQVSDVQRQAGKRVNFGLAYGMGYAKLARDIGVPLDQANKFIKTFKESFATMCREMNAMKATAFVTGFATSLCGRRRHFRGRWRPGGGLALWEARTQAAPDNPDTQDWVERQVLAILGVDALTRHETDDSTVLRELGNMRFQGSTSDIVKAAMVNTVRQLATRGSAARLLLMIHDELIFEVPEGEVDEVATTVKAVMEATAQLSVPLKVGVEVGPNLRDLKEHFKEDAQEQLL</sequence>
<evidence type="ECO:0000259" key="10">
    <source>
        <dbReference type="SMART" id="SM00482"/>
    </source>
</evidence>
<dbReference type="GO" id="GO:0003887">
    <property type="term" value="F:DNA-directed DNA polymerase activity"/>
    <property type="evidence" value="ECO:0007669"/>
    <property type="project" value="UniProtKB-KW"/>
</dbReference>
<dbReference type="GO" id="GO:0006302">
    <property type="term" value="P:double-strand break repair"/>
    <property type="evidence" value="ECO:0007669"/>
    <property type="project" value="TreeGrafter"/>
</dbReference>
<evidence type="ECO:0000256" key="5">
    <source>
        <dbReference type="ARBA" id="ARBA00022705"/>
    </source>
</evidence>
<dbReference type="PANTHER" id="PTHR10133">
    <property type="entry name" value="DNA POLYMERASE I"/>
    <property type="match status" value="1"/>
</dbReference>
<dbReference type="Gene3D" id="1.10.150.20">
    <property type="entry name" value="5' to 3' exonuclease, C-terminal subdomain"/>
    <property type="match status" value="1"/>
</dbReference>
<evidence type="ECO:0000256" key="7">
    <source>
        <dbReference type="ARBA" id="ARBA00023125"/>
    </source>
</evidence>
<gene>
    <name evidence="11" type="ORF">GPECTOR_10g875</name>
</gene>
<accession>A0A150GR24</accession>
<evidence type="ECO:0000256" key="4">
    <source>
        <dbReference type="ARBA" id="ARBA00022695"/>
    </source>
</evidence>
<dbReference type="InterPro" id="IPR043502">
    <property type="entry name" value="DNA/RNA_pol_sf"/>
</dbReference>
<organism evidence="11 12">
    <name type="scientific">Gonium pectorale</name>
    <name type="common">Green alga</name>
    <dbReference type="NCBI Taxonomy" id="33097"/>
    <lineage>
        <taxon>Eukaryota</taxon>
        <taxon>Viridiplantae</taxon>
        <taxon>Chlorophyta</taxon>
        <taxon>core chlorophytes</taxon>
        <taxon>Chlorophyceae</taxon>
        <taxon>CS clade</taxon>
        <taxon>Chlamydomonadales</taxon>
        <taxon>Volvocaceae</taxon>
        <taxon>Gonium</taxon>
    </lineage>
</organism>
<dbReference type="STRING" id="33097.A0A150GR24"/>